<keyword evidence="2" id="KW-1185">Reference proteome</keyword>
<name>A0AA40A7T0_9PEZI</name>
<evidence type="ECO:0000313" key="1">
    <source>
        <dbReference type="EMBL" id="KAK0710877.1"/>
    </source>
</evidence>
<comment type="caution">
    <text evidence="1">The sequence shown here is derived from an EMBL/GenBank/DDBJ whole genome shotgun (WGS) entry which is preliminary data.</text>
</comment>
<reference evidence="1" key="1">
    <citation type="submission" date="2023-06" db="EMBL/GenBank/DDBJ databases">
        <title>Genome-scale phylogeny and comparative genomics of the fungal order Sordariales.</title>
        <authorList>
            <consortium name="Lawrence Berkeley National Laboratory"/>
            <person name="Hensen N."/>
            <person name="Bonometti L."/>
            <person name="Westerberg I."/>
            <person name="Brannstrom I.O."/>
            <person name="Guillou S."/>
            <person name="Cros-Aarteil S."/>
            <person name="Calhoun S."/>
            <person name="Haridas S."/>
            <person name="Kuo A."/>
            <person name="Mondo S."/>
            <person name="Pangilinan J."/>
            <person name="Riley R."/>
            <person name="Labutti K."/>
            <person name="Andreopoulos B."/>
            <person name="Lipzen A."/>
            <person name="Chen C."/>
            <person name="Yanf M."/>
            <person name="Daum C."/>
            <person name="Ng V."/>
            <person name="Clum A."/>
            <person name="Steindorff A."/>
            <person name="Ohm R."/>
            <person name="Martin F."/>
            <person name="Silar P."/>
            <person name="Natvig D."/>
            <person name="Lalanne C."/>
            <person name="Gautier V."/>
            <person name="Ament-Velasquez S.L."/>
            <person name="Kruys A."/>
            <person name="Hutchinson M.I."/>
            <person name="Powell A.J."/>
            <person name="Barry K."/>
            <person name="Miller A.N."/>
            <person name="Grigoriev I.V."/>
            <person name="Debuchy R."/>
            <person name="Gladieux P."/>
            <person name="Thoren M.H."/>
            <person name="Johannesson H."/>
        </authorList>
    </citation>
    <scope>NUCLEOTIDE SEQUENCE</scope>
    <source>
        <strain evidence="1">SMH4607-1</strain>
    </source>
</reference>
<evidence type="ECO:0000313" key="2">
    <source>
        <dbReference type="Proteomes" id="UP001172102"/>
    </source>
</evidence>
<organism evidence="1 2">
    <name type="scientific">Lasiosphaeris hirsuta</name>
    <dbReference type="NCBI Taxonomy" id="260670"/>
    <lineage>
        <taxon>Eukaryota</taxon>
        <taxon>Fungi</taxon>
        <taxon>Dikarya</taxon>
        <taxon>Ascomycota</taxon>
        <taxon>Pezizomycotina</taxon>
        <taxon>Sordariomycetes</taxon>
        <taxon>Sordariomycetidae</taxon>
        <taxon>Sordariales</taxon>
        <taxon>Lasiosphaeriaceae</taxon>
        <taxon>Lasiosphaeris</taxon>
    </lineage>
</organism>
<accession>A0AA40A7T0</accession>
<dbReference type="Proteomes" id="UP001172102">
    <property type="component" value="Unassembled WGS sequence"/>
</dbReference>
<gene>
    <name evidence="1" type="ORF">B0H67DRAFT_583614</name>
</gene>
<proteinExistence type="predicted"/>
<dbReference type="EMBL" id="JAUKUA010000005">
    <property type="protein sequence ID" value="KAK0710877.1"/>
    <property type="molecule type" value="Genomic_DNA"/>
</dbReference>
<dbReference type="AlphaFoldDB" id="A0AA40A7T0"/>
<protein>
    <submittedName>
        <fullName evidence="1">Uncharacterized protein</fullName>
    </submittedName>
</protein>
<sequence length="63" mass="7087">MGVERLNTERVYIEIFQCICEIKNIEIFRNVPMKGKVAACLSVSLLDGTMMARATCEQMPAGY</sequence>